<dbReference type="AlphaFoldDB" id="A0AAD5UXT6"/>
<keyword evidence="3" id="KW-1185">Reference proteome</keyword>
<dbReference type="GO" id="GO:0043545">
    <property type="term" value="P:molybdopterin cofactor metabolic process"/>
    <property type="evidence" value="ECO:0007669"/>
    <property type="project" value="TreeGrafter"/>
</dbReference>
<reference evidence="2" key="1">
    <citation type="submission" date="2022-07" db="EMBL/GenBank/DDBJ databases">
        <title>Genome Sequence of Physisporinus lineatus.</title>
        <authorList>
            <person name="Buettner E."/>
        </authorList>
    </citation>
    <scope>NUCLEOTIDE SEQUENCE</scope>
    <source>
        <strain evidence="2">VT162</strain>
    </source>
</reference>
<accession>A0AAD5UXT6</accession>
<dbReference type="InterPro" id="IPR000192">
    <property type="entry name" value="Aminotrans_V_dom"/>
</dbReference>
<dbReference type="Pfam" id="PF00266">
    <property type="entry name" value="Aminotran_5"/>
    <property type="match status" value="1"/>
</dbReference>
<sequence length="579" mass="63424">MGNTNSIHTVNHPHDPVHKHRVIHRKRSTAFSALTLGCVSAHSDPVSDCSSQTTAISDGDQGSTLKEKSSFETCLPPLYANSSIDLQEDETSVAYKDFLKEYPQYQLTWIVDSLRRSDFRRLDRNSETYVDYMGGSLYPESLIQVHTEFLNRSVLGNTHSVSNSSRLSAFCADEARQAVLSFFNAPPGYTVIFTANASAALKLVGEAFPFAEGSSYILGADSHNSVHGIRQFALQRNAQVHYIETTPCGGLDPSDAKNILSNHRPQSHRASPSLFALTGQSNISNSKNPLSLIKYASSLGYCTLLDAAALAPTSVVSLSDTPVDAMAISFYKMFGFPTGVGALVAKESFLAQLQRPWFAGGTVDVVQAPGTIFTMTETPYEQFEDGTINYLNLPAITEGLRFLSAYLPFLPLRLSSLTHYLVTSLSRLRHEENGTPVVQVMSRIPSRKLHSVGEQADTGSTISFVFLSPTGEMLPNSFIEYAASSQNISLRTGCMCNPGGAAALLGIRENMDLLYPGVRMKDFQRQVGQELGVVRVSLGLASNFQDVWKVLQFASSMAREQSRTAMWNTWADEKIGRAY</sequence>
<dbReference type="Proteomes" id="UP001212997">
    <property type="component" value="Unassembled WGS sequence"/>
</dbReference>
<dbReference type="PANTHER" id="PTHR14237:SF80">
    <property type="entry name" value="MOLYBDENUM COFACTOR SULFURASE"/>
    <property type="match status" value="1"/>
</dbReference>
<feature type="domain" description="Aminotransferase class V" evidence="1">
    <location>
        <begin position="129"/>
        <end position="433"/>
    </location>
</feature>
<gene>
    <name evidence="2" type="ORF">NLI96_g9104</name>
</gene>
<comment type="caution">
    <text evidence="2">The sequence shown here is derived from an EMBL/GenBank/DDBJ whole genome shotgun (WGS) entry which is preliminary data.</text>
</comment>
<dbReference type="GO" id="GO:0008265">
    <property type="term" value="F:molybdenum cofactor sulfurtransferase activity"/>
    <property type="evidence" value="ECO:0007669"/>
    <property type="project" value="TreeGrafter"/>
</dbReference>
<evidence type="ECO:0000313" key="2">
    <source>
        <dbReference type="EMBL" id="KAJ3479377.1"/>
    </source>
</evidence>
<organism evidence="2 3">
    <name type="scientific">Meripilus lineatus</name>
    <dbReference type="NCBI Taxonomy" id="2056292"/>
    <lineage>
        <taxon>Eukaryota</taxon>
        <taxon>Fungi</taxon>
        <taxon>Dikarya</taxon>
        <taxon>Basidiomycota</taxon>
        <taxon>Agaricomycotina</taxon>
        <taxon>Agaricomycetes</taxon>
        <taxon>Polyporales</taxon>
        <taxon>Meripilaceae</taxon>
        <taxon>Meripilus</taxon>
    </lineage>
</organism>
<dbReference type="InterPro" id="IPR015421">
    <property type="entry name" value="PyrdxlP-dep_Trfase_major"/>
</dbReference>
<dbReference type="Gene3D" id="3.40.640.10">
    <property type="entry name" value="Type I PLP-dependent aspartate aminotransferase-like (Major domain)"/>
    <property type="match status" value="1"/>
</dbReference>
<name>A0AAD5UXT6_9APHY</name>
<dbReference type="SUPFAM" id="SSF53383">
    <property type="entry name" value="PLP-dependent transferases"/>
    <property type="match status" value="1"/>
</dbReference>
<protein>
    <recommendedName>
        <fullName evidence="1">Aminotransferase class V domain-containing protein</fullName>
    </recommendedName>
</protein>
<dbReference type="InterPro" id="IPR015422">
    <property type="entry name" value="PyrdxlP-dep_Trfase_small"/>
</dbReference>
<dbReference type="EMBL" id="JANAWD010000443">
    <property type="protein sequence ID" value="KAJ3479377.1"/>
    <property type="molecule type" value="Genomic_DNA"/>
</dbReference>
<dbReference type="InterPro" id="IPR015424">
    <property type="entry name" value="PyrdxlP-dep_Trfase"/>
</dbReference>
<dbReference type="Gene3D" id="3.90.1150.10">
    <property type="entry name" value="Aspartate Aminotransferase, domain 1"/>
    <property type="match status" value="1"/>
</dbReference>
<proteinExistence type="predicted"/>
<dbReference type="PANTHER" id="PTHR14237">
    <property type="entry name" value="MOLYBDOPTERIN COFACTOR SULFURASE MOSC"/>
    <property type="match status" value="1"/>
</dbReference>
<evidence type="ECO:0000313" key="3">
    <source>
        <dbReference type="Proteomes" id="UP001212997"/>
    </source>
</evidence>
<evidence type="ECO:0000259" key="1">
    <source>
        <dbReference type="Pfam" id="PF00266"/>
    </source>
</evidence>